<name>A0A3B7MQD0_9BACT</name>
<sequence>MRPTYIRRIRRKPTASKDNPVFRKEGQKENTFFGEAAAGPFFAPSPVLQRKCASCANEENEINRLPEKKEEDEKKVQRKEEKKEEDLKVQRMTGKEEEEKKLNRKEHNDTATTETTANYISGIDGKGEALSSQSQDFFGSRMGYDFGHVRIHTGAAAAQSARDINAQAYTYQNHIVFDEGKYNDQSAAGKELLAHELTHVVQQGTAGESNEDAVSRRINITTPYPTIEDFEPAAQFRAQSRALGRCDSVLNGTTQLPSLGARNFEQALVKPDLDERNLDSIPRPNLGDPALDGVRANKLELSYGSYGKSVKLVQEALIAWGQGLDEPVPLLPKYGADKDYRGETKGAVIFFQEKHPGLAVDGIVGDLTLAELQKEMKQLTGSIFSIKTIGVNNFTGLIHIPPPSAKWTPIVTNTNSFFNNSIDTFDQARLAGQFAKCNVKFVTLTYLDAGGVVPSILQHERVHEKDQLKTINNHLVNWDVSLGIAQAVNFKFKAANRADADKKLYILLGISDPLQLSQSIMQELSRDNLKFHQSAAGQGVSTSLGLPSCTRVEFTLSK</sequence>
<feature type="region of interest" description="Disordered" evidence="1">
    <location>
        <begin position="1"/>
        <end position="27"/>
    </location>
</feature>
<dbReference type="Pfam" id="PF01471">
    <property type="entry name" value="PG_binding_1"/>
    <property type="match status" value="1"/>
</dbReference>
<gene>
    <name evidence="4" type="ORF">D3H65_07305</name>
</gene>
<feature type="compositionally biased region" description="Basic residues" evidence="1">
    <location>
        <begin position="1"/>
        <end position="14"/>
    </location>
</feature>
<feature type="domain" description="Peptidoglycan binding-like" evidence="2">
    <location>
        <begin position="307"/>
        <end position="372"/>
    </location>
</feature>
<dbReference type="InterPro" id="IPR036365">
    <property type="entry name" value="PGBD-like_sf"/>
</dbReference>
<dbReference type="SUPFAM" id="SSF47090">
    <property type="entry name" value="PGBD-like"/>
    <property type="match status" value="1"/>
</dbReference>
<evidence type="ECO:0000259" key="3">
    <source>
        <dbReference type="Pfam" id="PF13699"/>
    </source>
</evidence>
<protein>
    <submittedName>
        <fullName evidence="4">DUF4157 domain-containing protein</fullName>
    </submittedName>
</protein>
<dbReference type="Pfam" id="PF13699">
    <property type="entry name" value="eCIS_core"/>
    <property type="match status" value="1"/>
</dbReference>
<feature type="compositionally biased region" description="Basic and acidic residues" evidence="1">
    <location>
        <begin position="61"/>
        <end position="109"/>
    </location>
</feature>
<dbReference type="InterPro" id="IPR025295">
    <property type="entry name" value="eCIS_core_dom"/>
</dbReference>
<proteinExistence type="predicted"/>
<dbReference type="InterPro" id="IPR036366">
    <property type="entry name" value="PGBDSf"/>
</dbReference>
<feature type="domain" description="eCIS core" evidence="3">
    <location>
        <begin position="130"/>
        <end position="205"/>
    </location>
</feature>
<dbReference type="InterPro" id="IPR002477">
    <property type="entry name" value="Peptidoglycan-bd-like"/>
</dbReference>
<dbReference type="Proteomes" id="UP000263900">
    <property type="component" value="Chromosome"/>
</dbReference>
<evidence type="ECO:0000313" key="4">
    <source>
        <dbReference type="EMBL" id="AXY73795.1"/>
    </source>
</evidence>
<feature type="compositionally biased region" description="Polar residues" evidence="1">
    <location>
        <begin position="110"/>
        <end position="119"/>
    </location>
</feature>
<accession>A0A3B7MQD0</accession>
<keyword evidence="5" id="KW-1185">Reference proteome</keyword>
<evidence type="ECO:0000313" key="5">
    <source>
        <dbReference type="Proteomes" id="UP000263900"/>
    </source>
</evidence>
<dbReference type="AlphaFoldDB" id="A0A3B7MQD0"/>
<dbReference type="KEGG" id="pseg:D3H65_07305"/>
<evidence type="ECO:0000259" key="2">
    <source>
        <dbReference type="Pfam" id="PF01471"/>
    </source>
</evidence>
<dbReference type="OrthoDB" id="4317910at2"/>
<dbReference type="EMBL" id="CP032157">
    <property type="protein sequence ID" value="AXY73795.1"/>
    <property type="molecule type" value="Genomic_DNA"/>
</dbReference>
<dbReference type="Gene3D" id="1.10.101.10">
    <property type="entry name" value="PGBD-like superfamily/PGBD"/>
    <property type="match status" value="1"/>
</dbReference>
<feature type="region of interest" description="Disordered" evidence="1">
    <location>
        <begin position="59"/>
        <end position="124"/>
    </location>
</feature>
<dbReference type="RefSeq" id="WP_119049630.1">
    <property type="nucleotide sequence ID" value="NZ_CP032157.1"/>
</dbReference>
<evidence type="ECO:0000256" key="1">
    <source>
        <dbReference type="SAM" id="MobiDB-lite"/>
    </source>
</evidence>
<organism evidence="4 5">
    <name type="scientific">Paraflavitalea soli</name>
    <dbReference type="NCBI Taxonomy" id="2315862"/>
    <lineage>
        <taxon>Bacteria</taxon>
        <taxon>Pseudomonadati</taxon>
        <taxon>Bacteroidota</taxon>
        <taxon>Chitinophagia</taxon>
        <taxon>Chitinophagales</taxon>
        <taxon>Chitinophagaceae</taxon>
        <taxon>Paraflavitalea</taxon>
    </lineage>
</organism>
<reference evidence="4 5" key="1">
    <citation type="submission" date="2018-09" db="EMBL/GenBank/DDBJ databases">
        <title>Genome sequencing of strain 6GH32-13.</title>
        <authorList>
            <person name="Weon H.-Y."/>
            <person name="Heo J."/>
            <person name="Kwon S.-W."/>
        </authorList>
    </citation>
    <scope>NUCLEOTIDE SEQUENCE [LARGE SCALE GENOMIC DNA]</scope>
    <source>
        <strain evidence="4 5">5GH32-13</strain>
    </source>
</reference>